<dbReference type="EMBL" id="PGGM01000003">
    <property type="protein sequence ID" value="PSH64984.1"/>
    <property type="molecule type" value="Genomic_DNA"/>
</dbReference>
<gene>
    <name evidence="4" type="ORF">CU103_08020</name>
</gene>
<evidence type="ECO:0000259" key="3">
    <source>
        <dbReference type="Pfam" id="PF01370"/>
    </source>
</evidence>
<dbReference type="OrthoDB" id="9801785at2"/>
<evidence type="ECO:0000313" key="4">
    <source>
        <dbReference type="EMBL" id="PSH64984.1"/>
    </source>
</evidence>
<comment type="caution">
    <text evidence="4">The sequence shown here is derived from an EMBL/GenBank/DDBJ whole genome shotgun (WGS) entry which is preliminary data.</text>
</comment>
<organism evidence="4 5">
    <name type="scientific">Phyllobacterium sophorae</name>
    <dbReference type="NCBI Taxonomy" id="1520277"/>
    <lineage>
        <taxon>Bacteria</taxon>
        <taxon>Pseudomonadati</taxon>
        <taxon>Pseudomonadota</taxon>
        <taxon>Alphaproteobacteria</taxon>
        <taxon>Hyphomicrobiales</taxon>
        <taxon>Phyllobacteriaceae</taxon>
        <taxon>Phyllobacterium</taxon>
    </lineage>
</organism>
<dbReference type="AlphaFoldDB" id="A0A2P7BES7"/>
<protein>
    <submittedName>
        <fullName evidence="4">NAD(P)-dependent oxidoreductase</fullName>
    </submittedName>
</protein>
<dbReference type="InterPro" id="IPR036291">
    <property type="entry name" value="NAD(P)-bd_dom_sf"/>
</dbReference>
<comment type="pathway">
    <text evidence="1">Bacterial outer membrane biogenesis; LPS O-antigen biosynthesis.</text>
</comment>
<comment type="similarity">
    <text evidence="2">Belongs to the NAD(P)-dependent epimerase/dehydratase family.</text>
</comment>
<dbReference type="SUPFAM" id="SSF51735">
    <property type="entry name" value="NAD(P)-binding Rossmann-fold domains"/>
    <property type="match status" value="1"/>
</dbReference>
<sequence>MIRILITGGSGFIGTNLVDHFAVLGHTVINLDDNVPKKKEHQVYWRNVDLLNAQAVKQIVKEFSPTHVVHLAARTDLNGKQLGDYKVNTLGTNNLLEALDEIQTVQRAIFASSMLVCRPGYIPTGELDFAATTIYGQSKKEMELLIRKKNLLYDWLIIRPTSMWGPWFETPYKDFFDRVLAKKMFNIRNRSCTKTYGFILNGVVQIEKLLFAKQVEDKVYYIGDAPPLNIFNWTNDIATALGYKKPPSFPYYIFKMAALSGDMLQTIGINFPMTSFRLKNMTTNNILPLDNLYKITGASTYSLEEAIQITLNWIKNNK</sequence>
<dbReference type="CDD" id="cd08946">
    <property type="entry name" value="SDR_e"/>
    <property type="match status" value="1"/>
</dbReference>
<evidence type="ECO:0000256" key="1">
    <source>
        <dbReference type="ARBA" id="ARBA00005125"/>
    </source>
</evidence>
<dbReference type="RefSeq" id="WP_106663399.1">
    <property type="nucleotide sequence ID" value="NZ_PGGM01000003.1"/>
</dbReference>
<evidence type="ECO:0000313" key="5">
    <source>
        <dbReference type="Proteomes" id="UP000241764"/>
    </source>
</evidence>
<reference evidence="5" key="1">
    <citation type="submission" date="2017-11" db="EMBL/GenBank/DDBJ databases">
        <authorList>
            <person name="Kuznetsova I."/>
            <person name="Sazanova A."/>
            <person name="Chirak E."/>
            <person name="Safronova V."/>
            <person name="Willems A."/>
        </authorList>
    </citation>
    <scope>NUCLEOTIDE SEQUENCE [LARGE SCALE GENOMIC DNA]</scope>
    <source>
        <strain evidence="5">CCBAU 03422</strain>
    </source>
</reference>
<evidence type="ECO:0000256" key="2">
    <source>
        <dbReference type="ARBA" id="ARBA00007637"/>
    </source>
</evidence>
<dbReference type="Pfam" id="PF01370">
    <property type="entry name" value="Epimerase"/>
    <property type="match status" value="1"/>
</dbReference>
<feature type="domain" description="NAD-dependent epimerase/dehydratase" evidence="3">
    <location>
        <begin position="4"/>
        <end position="182"/>
    </location>
</feature>
<dbReference type="PANTHER" id="PTHR43000">
    <property type="entry name" value="DTDP-D-GLUCOSE 4,6-DEHYDRATASE-RELATED"/>
    <property type="match status" value="1"/>
</dbReference>
<keyword evidence="5" id="KW-1185">Reference proteome</keyword>
<dbReference type="InterPro" id="IPR001509">
    <property type="entry name" value="Epimerase_deHydtase"/>
</dbReference>
<name>A0A2P7BES7_9HYPH</name>
<accession>A0A2P7BES7</accession>
<proteinExistence type="inferred from homology"/>
<dbReference type="Gene3D" id="3.40.50.720">
    <property type="entry name" value="NAD(P)-binding Rossmann-like Domain"/>
    <property type="match status" value="1"/>
</dbReference>
<dbReference type="Proteomes" id="UP000241764">
    <property type="component" value="Unassembled WGS sequence"/>
</dbReference>